<dbReference type="HOGENOM" id="CLU_2626669_0_0_1"/>
<organism evidence="2 3">
    <name type="scientific">Setaria italica</name>
    <name type="common">Foxtail millet</name>
    <name type="synonym">Panicum italicum</name>
    <dbReference type="NCBI Taxonomy" id="4555"/>
    <lineage>
        <taxon>Eukaryota</taxon>
        <taxon>Viridiplantae</taxon>
        <taxon>Streptophyta</taxon>
        <taxon>Embryophyta</taxon>
        <taxon>Tracheophyta</taxon>
        <taxon>Spermatophyta</taxon>
        <taxon>Magnoliopsida</taxon>
        <taxon>Liliopsida</taxon>
        <taxon>Poales</taxon>
        <taxon>Poaceae</taxon>
        <taxon>PACMAD clade</taxon>
        <taxon>Panicoideae</taxon>
        <taxon>Panicodae</taxon>
        <taxon>Paniceae</taxon>
        <taxon>Cenchrinae</taxon>
        <taxon>Setaria</taxon>
    </lineage>
</organism>
<sequence length="78" mass="8609">MEEVSMLICEITVFNFPNKNVTLQNSALAFLYHQTDGFPPFLDTELANSVPDQLSSLAGPPNSSTTYSENKVYSSECN</sequence>
<dbReference type="AlphaFoldDB" id="K4AHH1"/>
<dbReference type="InParanoid" id="K4AHH1"/>
<dbReference type="EnsemblPlants" id="KQK88239">
    <property type="protein sequence ID" value="KQK88239"/>
    <property type="gene ID" value="SETIT_038328mg"/>
</dbReference>
<keyword evidence="3" id="KW-1185">Reference proteome</keyword>
<proteinExistence type="predicted"/>
<evidence type="ECO:0000313" key="3">
    <source>
        <dbReference type="Proteomes" id="UP000004995"/>
    </source>
</evidence>
<dbReference type="EMBL" id="AGNK02005503">
    <property type="status" value="NOT_ANNOTATED_CDS"/>
    <property type="molecule type" value="Genomic_DNA"/>
</dbReference>
<accession>K4AHH1</accession>
<reference evidence="3" key="1">
    <citation type="journal article" date="2012" name="Nat. Biotechnol.">
        <title>Reference genome sequence of the model plant Setaria.</title>
        <authorList>
            <person name="Bennetzen J.L."/>
            <person name="Schmutz J."/>
            <person name="Wang H."/>
            <person name="Percifield R."/>
            <person name="Hawkins J."/>
            <person name="Pontaroli A.C."/>
            <person name="Estep M."/>
            <person name="Feng L."/>
            <person name="Vaughn J.N."/>
            <person name="Grimwood J."/>
            <person name="Jenkins J."/>
            <person name="Barry K."/>
            <person name="Lindquist E."/>
            <person name="Hellsten U."/>
            <person name="Deshpande S."/>
            <person name="Wang X."/>
            <person name="Wu X."/>
            <person name="Mitros T."/>
            <person name="Triplett J."/>
            <person name="Yang X."/>
            <person name="Ye C.Y."/>
            <person name="Mauro-Herrera M."/>
            <person name="Wang L."/>
            <person name="Li P."/>
            <person name="Sharma M."/>
            <person name="Sharma R."/>
            <person name="Ronald P.C."/>
            <person name="Panaud O."/>
            <person name="Kellogg E.A."/>
            <person name="Brutnell T.P."/>
            <person name="Doust A.N."/>
            <person name="Tuskan G.A."/>
            <person name="Rokhsar D."/>
            <person name="Devos K.M."/>
        </authorList>
    </citation>
    <scope>NUCLEOTIDE SEQUENCE [LARGE SCALE GENOMIC DNA]</scope>
    <source>
        <strain evidence="3">cv. Yugu1</strain>
    </source>
</reference>
<dbReference type="Gramene" id="KQK88239">
    <property type="protein sequence ID" value="KQK88239"/>
    <property type="gene ID" value="SETIT_038328mg"/>
</dbReference>
<evidence type="ECO:0000313" key="2">
    <source>
        <dbReference type="EnsemblPlants" id="KQK88239"/>
    </source>
</evidence>
<dbReference type="Proteomes" id="UP000004995">
    <property type="component" value="Unassembled WGS sequence"/>
</dbReference>
<evidence type="ECO:0000256" key="1">
    <source>
        <dbReference type="SAM" id="MobiDB-lite"/>
    </source>
</evidence>
<reference evidence="2" key="2">
    <citation type="submission" date="2018-08" db="UniProtKB">
        <authorList>
            <consortium name="EnsemblPlants"/>
        </authorList>
    </citation>
    <scope>IDENTIFICATION</scope>
    <source>
        <strain evidence="2">Yugu1</strain>
    </source>
</reference>
<feature type="region of interest" description="Disordered" evidence="1">
    <location>
        <begin position="52"/>
        <end position="78"/>
    </location>
</feature>
<protein>
    <submittedName>
        <fullName evidence="2">Uncharacterized protein</fullName>
    </submittedName>
</protein>
<name>K4AHH1_SETIT</name>